<keyword evidence="1" id="KW-0472">Membrane</keyword>
<feature type="transmembrane region" description="Helical" evidence="1">
    <location>
        <begin position="357"/>
        <end position="374"/>
    </location>
</feature>
<keyword evidence="3" id="KW-1185">Reference proteome</keyword>
<name>A0A8J3WDD4_PLARO</name>
<keyword evidence="1" id="KW-1133">Transmembrane helix</keyword>
<protein>
    <submittedName>
        <fullName evidence="2">Uncharacterized protein</fullName>
    </submittedName>
</protein>
<feature type="transmembrane region" description="Helical" evidence="1">
    <location>
        <begin position="386"/>
        <end position="408"/>
    </location>
</feature>
<sequence>MDVMQTEGGAETRTAAVPRPGRGVLAGALVLLLVQAVLKAVIVAQAYFKEDDFAYAARAMEAEPDPAWLTTTYLGQFMPGGFALDWVIVRLAPYDWTLVAALVVTAHTLAGLAVHRMLTTLFGKRLLVLVPLTLFVLAPASVPVLTWWAAALNTVPLQIALPMAVTAHVRFLRTGRNRYAAAAIGWILLGMLFFVKAAVIPVLLAALTWAYFGGLRGRIRLWLAYGGMLAAFVGLYLVRSLNAGPGMGGLPSLEDGLGFVGNLLGRTFLTTALGGPWGWFAGPDRAVAAPPWPLVGVCALVVAALFLATLRYRRRALAAWSILLGWVLLADVPPPLYGRVYLAGSFLGMDTRYVADALPVLALTAGLLVMPLLGEDRPWLRPLPRAEAVYAAGGLLVGGFTVASLVSINGFAAHLGARDKVDYLTAAREALAGVKRGQVVFDSPVPDFMLSQGYGKYGLTSRLLSPLADGDLRERMRTPTAATGGLVFGPDGRLRPVDVNGVKQDPPGGCWPRRQGRVTVPIPGGGDTASLVRLGTWTEERTEVSVLAGDAKYTVTLSEGLGQLYVPLPAPVRQIEVIGVPSGNTVCLGDVKAGTAVPAP</sequence>
<proteinExistence type="predicted"/>
<keyword evidence="1" id="KW-0812">Transmembrane</keyword>
<feature type="transmembrane region" description="Helical" evidence="1">
    <location>
        <begin position="126"/>
        <end position="149"/>
    </location>
</feature>
<dbReference type="EMBL" id="BOOI01000039">
    <property type="protein sequence ID" value="GIH85834.1"/>
    <property type="molecule type" value="Genomic_DNA"/>
</dbReference>
<comment type="caution">
    <text evidence="2">The sequence shown here is derived from an EMBL/GenBank/DDBJ whole genome shotgun (WGS) entry which is preliminary data.</text>
</comment>
<evidence type="ECO:0000256" key="1">
    <source>
        <dbReference type="SAM" id="Phobius"/>
    </source>
</evidence>
<evidence type="ECO:0000313" key="3">
    <source>
        <dbReference type="Proteomes" id="UP000655044"/>
    </source>
</evidence>
<feature type="transmembrane region" description="Helical" evidence="1">
    <location>
        <begin position="23"/>
        <end position="48"/>
    </location>
</feature>
<feature type="transmembrane region" description="Helical" evidence="1">
    <location>
        <begin position="155"/>
        <end position="172"/>
    </location>
</feature>
<feature type="transmembrane region" description="Helical" evidence="1">
    <location>
        <begin position="292"/>
        <end position="310"/>
    </location>
</feature>
<accession>A0A8J3WDD4</accession>
<dbReference type="AlphaFoldDB" id="A0A8J3WDD4"/>
<dbReference type="RefSeq" id="WP_068921506.1">
    <property type="nucleotide sequence ID" value="NZ_BMQP01000021.1"/>
</dbReference>
<reference evidence="2" key="1">
    <citation type="submission" date="2021-01" db="EMBL/GenBank/DDBJ databases">
        <title>Whole genome shotgun sequence of Planobispora rosea NBRC 15558.</title>
        <authorList>
            <person name="Komaki H."/>
            <person name="Tamura T."/>
        </authorList>
    </citation>
    <scope>NUCLEOTIDE SEQUENCE</scope>
    <source>
        <strain evidence="2">NBRC 15558</strain>
    </source>
</reference>
<feature type="transmembrane region" description="Helical" evidence="1">
    <location>
        <begin position="179"/>
        <end position="207"/>
    </location>
</feature>
<feature type="transmembrane region" description="Helical" evidence="1">
    <location>
        <begin position="219"/>
        <end position="238"/>
    </location>
</feature>
<feature type="transmembrane region" description="Helical" evidence="1">
    <location>
        <begin position="259"/>
        <end position="280"/>
    </location>
</feature>
<gene>
    <name evidence="2" type="ORF">Pro02_42420</name>
</gene>
<organism evidence="2 3">
    <name type="scientific">Planobispora rosea</name>
    <dbReference type="NCBI Taxonomy" id="35762"/>
    <lineage>
        <taxon>Bacteria</taxon>
        <taxon>Bacillati</taxon>
        <taxon>Actinomycetota</taxon>
        <taxon>Actinomycetes</taxon>
        <taxon>Streptosporangiales</taxon>
        <taxon>Streptosporangiaceae</taxon>
        <taxon>Planobispora</taxon>
    </lineage>
</organism>
<dbReference type="Proteomes" id="UP000655044">
    <property type="component" value="Unassembled WGS sequence"/>
</dbReference>
<evidence type="ECO:0000313" key="2">
    <source>
        <dbReference type="EMBL" id="GIH85834.1"/>
    </source>
</evidence>
<feature type="transmembrane region" description="Helical" evidence="1">
    <location>
        <begin position="317"/>
        <end position="337"/>
    </location>
</feature>
<feature type="transmembrane region" description="Helical" evidence="1">
    <location>
        <begin position="96"/>
        <end position="114"/>
    </location>
</feature>